<evidence type="ECO:0008006" key="3">
    <source>
        <dbReference type="Google" id="ProtNLM"/>
    </source>
</evidence>
<gene>
    <name evidence="1" type="ORF">VST7929_00502</name>
</gene>
<dbReference type="Proteomes" id="UP000838672">
    <property type="component" value="Unassembled WGS sequence"/>
</dbReference>
<evidence type="ECO:0000313" key="1">
    <source>
        <dbReference type="EMBL" id="CAH0532661.1"/>
    </source>
</evidence>
<comment type="caution">
    <text evidence="1">The sequence shown here is derived from an EMBL/GenBank/DDBJ whole genome shotgun (WGS) entry which is preliminary data.</text>
</comment>
<organism evidence="1 2">
    <name type="scientific">Vibrio stylophorae</name>
    <dbReference type="NCBI Taxonomy" id="659351"/>
    <lineage>
        <taxon>Bacteria</taxon>
        <taxon>Pseudomonadati</taxon>
        <taxon>Pseudomonadota</taxon>
        <taxon>Gammaproteobacteria</taxon>
        <taxon>Vibrionales</taxon>
        <taxon>Vibrionaceae</taxon>
        <taxon>Vibrio</taxon>
    </lineage>
</organism>
<protein>
    <recommendedName>
        <fullName evidence="3">Glycerol kinase</fullName>
    </recommendedName>
</protein>
<dbReference type="RefSeq" id="WP_237464628.1">
    <property type="nucleotide sequence ID" value="NZ_CAKLDI010000001.1"/>
</dbReference>
<sequence>MSNSSPEKLSTSALAKKRQIDLKTLFIQLQQAGLIARQQEQWQLTDLGRRHGGEYKQSDKFGTYIIWPNDLDVRGQSALKQEQGYHSAKQIAHYFSLSANQINLLLRELGWLQKATKGWKVTAAGEQIGGQQKQSQQTGIPYAIWPDTLSFHPRLRELASKLKGNSTQENTHLSFARFRAQFAAKYQALDGHYVRHQGELEIDNWLYLAGIPHAYERQLPIDELCFASFYLPQANLYLDFINEDEQHQLEQKQAMMDRYQLRWTYLKESEREMLDSLLAKRLLAFEVIAE</sequence>
<reference evidence="1" key="1">
    <citation type="submission" date="2021-11" db="EMBL/GenBank/DDBJ databases">
        <authorList>
            <person name="Rodrigo-Torres L."/>
            <person name="Arahal R. D."/>
            <person name="Lucena T."/>
        </authorList>
    </citation>
    <scope>NUCLEOTIDE SEQUENCE</scope>
    <source>
        <strain evidence="1">CECT 7929</strain>
    </source>
</reference>
<name>A0ABM8ZQT2_9VIBR</name>
<evidence type="ECO:0000313" key="2">
    <source>
        <dbReference type="Proteomes" id="UP000838672"/>
    </source>
</evidence>
<dbReference type="EMBL" id="CAKLDI010000001">
    <property type="protein sequence ID" value="CAH0532661.1"/>
    <property type="molecule type" value="Genomic_DNA"/>
</dbReference>
<keyword evidence="2" id="KW-1185">Reference proteome</keyword>
<accession>A0ABM8ZQT2</accession>
<proteinExistence type="predicted"/>